<dbReference type="Proteomes" id="UP000093482">
    <property type="component" value="Unassembled WGS sequence"/>
</dbReference>
<feature type="domain" description="SLH" evidence="2">
    <location>
        <begin position="143"/>
        <end position="210"/>
    </location>
</feature>
<proteinExistence type="predicted"/>
<organism evidence="3 4">
    <name type="scientific">Caryophanon latum</name>
    <dbReference type="NCBI Taxonomy" id="33977"/>
    <lineage>
        <taxon>Bacteria</taxon>
        <taxon>Bacillati</taxon>
        <taxon>Bacillota</taxon>
        <taxon>Bacilli</taxon>
        <taxon>Bacillales</taxon>
        <taxon>Caryophanaceae</taxon>
        <taxon>Caryophanon</taxon>
    </lineage>
</organism>
<dbReference type="EMBL" id="MATO01000057">
    <property type="protein sequence ID" value="OCS87126.1"/>
    <property type="molecule type" value="Genomic_DNA"/>
</dbReference>
<sequence>MFKKVVASVAAVALTLSLALPAGATKFKDVPSTHSLATEISYLSNAGVINGYADGTFKPNALLAKKHIAAMLVKALNLPTTNLRDPGYRDVPKTHQYYTEIAAAYTAGLFEASSNFKPESNISRAYMADILTKAFQLKSIAHNAVTYTDVPSTSAQYRAIQLVTMNNIAKGYEQKNYTHTFEPNKLLTRAHFAAFLARAMSLQSGTVMQYVPNKNYTYYFATKDQYLKMTYEGQDAGGEAGVYSVWDIYDDRTGAYYGYLNYTEDWTGISYFSNAVIENTVVLINLPVTIGLKYSLTPTSQNVFEQISEKILDTKATVKIAGKTYTNVIVVEEVFGTSWKNAQKRTTYITKDYGVIGIKNHQGYWRFWLDKRIAN</sequence>
<dbReference type="AlphaFoldDB" id="A0A1C0YIW9"/>
<reference evidence="3 4" key="1">
    <citation type="submission" date="2016-07" db="EMBL/GenBank/DDBJ databases">
        <title>Caryophanon latum genome sequencing.</title>
        <authorList>
            <person name="Verma A."/>
            <person name="Pal Y."/>
            <person name="Krishnamurthi S."/>
        </authorList>
    </citation>
    <scope>NUCLEOTIDE SEQUENCE [LARGE SCALE GENOMIC DNA]</scope>
    <source>
        <strain evidence="3 4">DSM 14151</strain>
    </source>
</reference>
<dbReference type="InterPro" id="IPR051465">
    <property type="entry name" value="Cell_Envelope_Struct_Comp"/>
</dbReference>
<name>A0A1C0YIW9_9BACL</name>
<evidence type="ECO:0000313" key="4">
    <source>
        <dbReference type="Proteomes" id="UP000093482"/>
    </source>
</evidence>
<feature type="signal peptide" evidence="1">
    <location>
        <begin position="1"/>
        <end position="24"/>
    </location>
</feature>
<evidence type="ECO:0000313" key="3">
    <source>
        <dbReference type="EMBL" id="OCS87126.1"/>
    </source>
</evidence>
<feature type="domain" description="SLH" evidence="2">
    <location>
        <begin position="23"/>
        <end position="86"/>
    </location>
</feature>
<evidence type="ECO:0000259" key="2">
    <source>
        <dbReference type="PROSITE" id="PS51272"/>
    </source>
</evidence>
<dbReference type="RefSeq" id="WP_066465867.1">
    <property type="nucleotide sequence ID" value="NZ_MATO01000057.1"/>
</dbReference>
<feature type="domain" description="SLH" evidence="2">
    <location>
        <begin position="87"/>
        <end position="141"/>
    </location>
</feature>
<keyword evidence="4" id="KW-1185">Reference proteome</keyword>
<dbReference type="PANTHER" id="PTHR43308:SF5">
    <property type="entry name" value="S-LAYER PROTEIN _ PEPTIDOGLYCAN ENDO-BETA-N-ACETYLGLUCOSAMINIDASE"/>
    <property type="match status" value="1"/>
</dbReference>
<dbReference type="Pfam" id="PF00395">
    <property type="entry name" value="SLH"/>
    <property type="match status" value="3"/>
</dbReference>
<feature type="chain" id="PRO_5008649109" description="SLH domain-containing protein" evidence="1">
    <location>
        <begin position="25"/>
        <end position="375"/>
    </location>
</feature>
<evidence type="ECO:0000256" key="1">
    <source>
        <dbReference type="SAM" id="SignalP"/>
    </source>
</evidence>
<dbReference type="InterPro" id="IPR001119">
    <property type="entry name" value="SLH_dom"/>
</dbReference>
<comment type="caution">
    <text evidence="3">The sequence shown here is derived from an EMBL/GenBank/DDBJ whole genome shotgun (WGS) entry which is preliminary data.</text>
</comment>
<dbReference type="PANTHER" id="PTHR43308">
    <property type="entry name" value="OUTER MEMBRANE PROTEIN ALPHA-RELATED"/>
    <property type="match status" value="1"/>
</dbReference>
<keyword evidence="1" id="KW-0732">Signal</keyword>
<protein>
    <recommendedName>
        <fullName evidence="2">SLH domain-containing protein</fullName>
    </recommendedName>
</protein>
<dbReference type="PROSITE" id="PS51272">
    <property type="entry name" value="SLH"/>
    <property type="match status" value="3"/>
</dbReference>
<gene>
    <name evidence="3" type="ORF">A6K76_13965</name>
</gene>
<accession>A0A1C0YIW9</accession>